<protein>
    <submittedName>
        <fullName evidence="1">Uncharacterized protein</fullName>
    </submittedName>
</protein>
<dbReference type="Proteomes" id="UP000295722">
    <property type="component" value="Unassembled WGS sequence"/>
</dbReference>
<accession>A0A4R5M049</accession>
<keyword evidence="2" id="KW-1185">Reference proteome</keyword>
<name>A0A4R5M049_9BURK</name>
<dbReference type="EMBL" id="SMRP01000031">
    <property type="protein sequence ID" value="TDG18386.1"/>
    <property type="molecule type" value="Genomic_DNA"/>
</dbReference>
<dbReference type="RefSeq" id="WP_133199278.1">
    <property type="nucleotide sequence ID" value="NZ_JBHUCW010000041.1"/>
</dbReference>
<dbReference type="AlphaFoldDB" id="A0A4R5M049"/>
<reference evidence="1 2" key="1">
    <citation type="submission" date="2019-03" db="EMBL/GenBank/DDBJ databases">
        <title>Paraburkholderia sp. 4M-K11, isolated from subtropical forest soil.</title>
        <authorList>
            <person name="Gao Z.-H."/>
            <person name="Qiu L.-H."/>
        </authorList>
    </citation>
    <scope>NUCLEOTIDE SEQUENCE [LARGE SCALE GENOMIC DNA]</scope>
    <source>
        <strain evidence="1 2">4M-K11</strain>
    </source>
</reference>
<comment type="caution">
    <text evidence="1">The sequence shown here is derived from an EMBL/GenBank/DDBJ whole genome shotgun (WGS) entry which is preliminary data.</text>
</comment>
<evidence type="ECO:0000313" key="2">
    <source>
        <dbReference type="Proteomes" id="UP000295722"/>
    </source>
</evidence>
<gene>
    <name evidence="1" type="ORF">EYW47_34440</name>
</gene>
<evidence type="ECO:0000313" key="1">
    <source>
        <dbReference type="EMBL" id="TDG18386.1"/>
    </source>
</evidence>
<organism evidence="1 2">
    <name type="scientific">Paraburkholderia silviterrae</name>
    <dbReference type="NCBI Taxonomy" id="2528715"/>
    <lineage>
        <taxon>Bacteria</taxon>
        <taxon>Pseudomonadati</taxon>
        <taxon>Pseudomonadota</taxon>
        <taxon>Betaproteobacteria</taxon>
        <taxon>Burkholderiales</taxon>
        <taxon>Burkholderiaceae</taxon>
        <taxon>Paraburkholderia</taxon>
    </lineage>
</organism>
<proteinExistence type="predicted"/>
<sequence length="75" mass="8154">MKTNLGNREARVQLSDKLRGRASVTGQAHALFHDIDVMCCCHAPPGMPVADKWIALSGLRDSPPVIARTVENAMK</sequence>